<dbReference type="AlphaFoldDB" id="A0AAD3HL86"/>
<organism evidence="1 2">
    <name type="scientific">Astrephomene gubernaculifera</name>
    <dbReference type="NCBI Taxonomy" id="47775"/>
    <lineage>
        <taxon>Eukaryota</taxon>
        <taxon>Viridiplantae</taxon>
        <taxon>Chlorophyta</taxon>
        <taxon>core chlorophytes</taxon>
        <taxon>Chlorophyceae</taxon>
        <taxon>CS clade</taxon>
        <taxon>Chlamydomonadales</taxon>
        <taxon>Astrephomenaceae</taxon>
        <taxon>Astrephomene</taxon>
    </lineage>
</organism>
<evidence type="ECO:0000313" key="2">
    <source>
        <dbReference type="Proteomes" id="UP001054857"/>
    </source>
</evidence>
<accession>A0AAD3HL86</accession>
<proteinExistence type="predicted"/>
<comment type="caution">
    <text evidence="1">The sequence shown here is derived from an EMBL/GenBank/DDBJ whole genome shotgun (WGS) entry which is preliminary data.</text>
</comment>
<protein>
    <submittedName>
        <fullName evidence="1">Uncharacterized protein</fullName>
    </submittedName>
</protein>
<dbReference type="EMBL" id="BMAR01000008">
    <property type="protein sequence ID" value="GFR44721.1"/>
    <property type="molecule type" value="Genomic_DNA"/>
</dbReference>
<name>A0AAD3HL86_9CHLO</name>
<evidence type="ECO:0000313" key="1">
    <source>
        <dbReference type="EMBL" id="GFR44721.1"/>
    </source>
</evidence>
<gene>
    <name evidence="1" type="ORF">Agub_g6045</name>
</gene>
<keyword evidence="2" id="KW-1185">Reference proteome</keyword>
<sequence length="259" mass="29038">MAGQLQLVVACTLAAASGLVLWILEQGHERRQENNAGRPGRYERGMREREYVRLIPDGEMLLVRSLLRRIYKSRGWTIDAASRERAWAGVLATAQTQAGGSWPMDFQPCDVTSEQLQALCLAVEQTFLGGLLSAQIRKSRRPRLQVELAVDPRDPHSWLSGLHEDNTIYINANRWRESISDVSPLDFEGTLCSSKLEALAHALGHELVHAVVLNFFPEMDATSPAYIPDDKHGPIFMLLNKRLFGHTGHACRRLFTVEG</sequence>
<dbReference type="Proteomes" id="UP001054857">
    <property type="component" value="Unassembled WGS sequence"/>
</dbReference>
<reference evidence="1 2" key="1">
    <citation type="journal article" date="2021" name="Sci. Rep.">
        <title>Genome sequencing of the multicellular alga Astrephomene provides insights into convergent evolution of germ-soma differentiation.</title>
        <authorList>
            <person name="Yamashita S."/>
            <person name="Yamamoto K."/>
            <person name="Matsuzaki R."/>
            <person name="Suzuki S."/>
            <person name="Yamaguchi H."/>
            <person name="Hirooka S."/>
            <person name="Minakuchi Y."/>
            <person name="Miyagishima S."/>
            <person name="Kawachi M."/>
            <person name="Toyoda A."/>
            <person name="Nozaki H."/>
        </authorList>
    </citation>
    <scope>NUCLEOTIDE SEQUENCE [LARGE SCALE GENOMIC DNA]</scope>
    <source>
        <strain evidence="1 2">NIES-4017</strain>
    </source>
</reference>